<dbReference type="Proteomes" id="UP001145069">
    <property type="component" value="Unassembled WGS sequence"/>
</dbReference>
<keyword evidence="1" id="KW-0812">Transmembrane</keyword>
<dbReference type="AlphaFoldDB" id="A0A9X3WHL5"/>
<accession>A0A9X3WHL5</accession>
<name>A0A9X3WHL5_9BACI</name>
<keyword evidence="3" id="KW-1185">Reference proteome</keyword>
<protein>
    <submittedName>
        <fullName evidence="2">Uncharacterized protein</fullName>
    </submittedName>
</protein>
<proteinExistence type="predicted"/>
<keyword evidence="1" id="KW-0472">Membrane</keyword>
<sequence>MRSTKIMLLGMSVMLLDLYLEENSYIVPGDGEFYIMVLGVLITIFGLLKKDKTDKV</sequence>
<organism evidence="2 3">
    <name type="scientific">Aquibacillus salsiterrae</name>
    <dbReference type="NCBI Taxonomy" id="2950439"/>
    <lineage>
        <taxon>Bacteria</taxon>
        <taxon>Bacillati</taxon>
        <taxon>Bacillota</taxon>
        <taxon>Bacilli</taxon>
        <taxon>Bacillales</taxon>
        <taxon>Bacillaceae</taxon>
        <taxon>Aquibacillus</taxon>
    </lineage>
</organism>
<evidence type="ECO:0000256" key="1">
    <source>
        <dbReference type="SAM" id="Phobius"/>
    </source>
</evidence>
<comment type="caution">
    <text evidence="2">The sequence shown here is derived from an EMBL/GenBank/DDBJ whole genome shotgun (WGS) entry which is preliminary data.</text>
</comment>
<evidence type="ECO:0000313" key="2">
    <source>
        <dbReference type="EMBL" id="MDC3418758.1"/>
    </source>
</evidence>
<keyword evidence="1" id="KW-1133">Transmembrane helix</keyword>
<feature type="transmembrane region" description="Helical" evidence="1">
    <location>
        <begin position="31"/>
        <end position="48"/>
    </location>
</feature>
<dbReference type="RefSeq" id="WP_272447856.1">
    <property type="nucleotide sequence ID" value="NZ_JAMQKC010000061.1"/>
</dbReference>
<dbReference type="EMBL" id="JAMQKC010000061">
    <property type="protein sequence ID" value="MDC3418758.1"/>
    <property type="molecule type" value="Genomic_DNA"/>
</dbReference>
<reference evidence="2" key="1">
    <citation type="submission" date="2022-06" db="EMBL/GenBank/DDBJ databases">
        <title>Aquibacillus sp. a new bacterium isolated from soil saline samples.</title>
        <authorList>
            <person name="Galisteo C."/>
            <person name="De La Haba R."/>
            <person name="Sanchez-Porro C."/>
            <person name="Ventosa A."/>
        </authorList>
    </citation>
    <scope>NUCLEOTIDE SEQUENCE</scope>
    <source>
        <strain evidence="2">3ASR75-54</strain>
    </source>
</reference>
<gene>
    <name evidence="2" type="ORF">NC799_18255</name>
</gene>
<evidence type="ECO:0000313" key="3">
    <source>
        <dbReference type="Proteomes" id="UP001145069"/>
    </source>
</evidence>